<dbReference type="InterPro" id="IPR045619">
    <property type="entry name" value="DUF6443"/>
</dbReference>
<feature type="region of interest" description="Disordered" evidence="1">
    <location>
        <begin position="944"/>
        <end position="1058"/>
    </location>
</feature>
<feature type="compositionally biased region" description="Basic and acidic residues" evidence="1">
    <location>
        <begin position="996"/>
        <end position="1005"/>
    </location>
</feature>
<dbReference type="NCBIfam" id="TIGR03696">
    <property type="entry name" value="Rhs_assc_core"/>
    <property type="match status" value="1"/>
</dbReference>
<dbReference type="Pfam" id="PF14410">
    <property type="entry name" value="GH-E"/>
    <property type="match status" value="1"/>
</dbReference>
<keyword evidence="6" id="KW-1185">Reference proteome</keyword>
<accession>A0A4R0NVZ4</accession>
<feature type="domain" description="DUF6443" evidence="4">
    <location>
        <begin position="48"/>
        <end position="169"/>
    </location>
</feature>
<proteinExistence type="predicted"/>
<dbReference type="EMBL" id="SJSN01000012">
    <property type="protein sequence ID" value="TCD05850.1"/>
    <property type="molecule type" value="Genomic_DNA"/>
</dbReference>
<evidence type="ECO:0000259" key="4">
    <source>
        <dbReference type="Pfam" id="PF20041"/>
    </source>
</evidence>
<name>A0A4R0NVZ4_9SPHI</name>
<evidence type="ECO:0000256" key="2">
    <source>
        <dbReference type="SAM" id="SignalP"/>
    </source>
</evidence>
<dbReference type="InterPro" id="IPR022385">
    <property type="entry name" value="Rhs_assc_core"/>
</dbReference>
<feature type="compositionally biased region" description="Basic and acidic residues" evidence="1">
    <location>
        <begin position="974"/>
        <end position="987"/>
    </location>
</feature>
<reference evidence="5 6" key="1">
    <citation type="submission" date="2019-02" db="EMBL/GenBank/DDBJ databases">
        <title>Pedobacter sp. RP-3-11 sp. nov., isolated from Arctic soil.</title>
        <authorList>
            <person name="Dahal R.H."/>
        </authorList>
    </citation>
    <scope>NUCLEOTIDE SEQUENCE [LARGE SCALE GENOMIC DNA]</scope>
    <source>
        <strain evidence="5 6">RP-3-11</strain>
    </source>
</reference>
<feature type="chain" id="PRO_5020342670" evidence="2">
    <location>
        <begin position="24"/>
        <end position="1058"/>
    </location>
</feature>
<evidence type="ECO:0000313" key="6">
    <source>
        <dbReference type="Proteomes" id="UP000291485"/>
    </source>
</evidence>
<dbReference type="Proteomes" id="UP000291485">
    <property type="component" value="Unassembled WGS sequence"/>
</dbReference>
<feature type="compositionally biased region" description="Basic and acidic residues" evidence="1">
    <location>
        <begin position="951"/>
        <end position="961"/>
    </location>
</feature>
<feature type="compositionally biased region" description="Basic and acidic residues" evidence="1">
    <location>
        <begin position="1013"/>
        <end position="1029"/>
    </location>
</feature>
<dbReference type="RefSeq" id="WP_131560418.1">
    <property type="nucleotide sequence ID" value="NZ_SJSN01000012.1"/>
</dbReference>
<dbReference type="Pfam" id="PF20041">
    <property type="entry name" value="DUF6443"/>
    <property type="match status" value="1"/>
</dbReference>
<dbReference type="InterPro" id="IPR026835">
    <property type="entry name" value="YqcG_C"/>
</dbReference>
<evidence type="ECO:0000259" key="3">
    <source>
        <dbReference type="Pfam" id="PF14410"/>
    </source>
</evidence>
<dbReference type="OrthoDB" id="1191296at2"/>
<feature type="signal peptide" evidence="2">
    <location>
        <begin position="1"/>
        <end position="23"/>
    </location>
</feature>
<sequence>MMMKNSIKIITGIILSSFCTAFAQSPSADRNYVMESSVRAAGHKAVLSLAGLPVDSVNRKIQYLDGLGRSVQTVEWQGSPGKGDIVLSSEYDANGRESKKYLPYRDYGSANGAFRNNGGTAAVSYYSNLANGPQVVRTSSPFSLAVFEESPLDRIIEQGAPGADWQPVVGSDAGHTAKTVYGTNVANDVRLWQLSGNGATGSGYYAAGRLRRTQMMDENWVSGNAGTTEEFTDLDGQVVLRRQWSETGALNTYYVYDDAGSLRYVLPPAVTIGSFTESELVFDQFIFGYHYDGRKRLVEKKVPGKGWEYLVYNGIDQIVMTQDAVQRGKSPQEWLFTKYDALGRVVMTGRYVDDLHGSLANNNYRGDFQGIANGTTSFETKNIADLNTGYTNNAIPQGSIGEYLTINYYDDYSAPGMPFNYAANYSDRTRGLLTAGKVRVLGTSDWLWTVSYYDNDGRMVKSFAQHYLGGSVQAGNYDEVTNSYSFVGEVRETARLHHTTGGNTSIANSYTYDHMGRKRLTYEQIGSPTILGDNVLLSELSYNEIGQLLQKGLHNNMQSTQMYYNERGWIKSNISNEFSFQLDYQENGGGQYNGNIGKQRWSLNGSPGGSANVFSYAYDKLNRLTNGTSSGIYMSEVINYDLMGNINQLSRNGSAMNQYYYNGNRLDHIDNVAGTYGYDANGNATVDGRNGMSLSYNILNLPSVASGNGKVVSYIYDASGSKLRKLVSENGGTTVREYIDGIEYNGINIEVIHTEEGLAQHNGDNSYSYHYNLMDHLGNVRKTFDIYNGQVRSLQVDDYLPFGKRNSLGFGNNKYLYNGKEVQDELGEQLDYGARFYDPVIGRWNVVDPLAELGRRWSPYTYAFNDPIRFVDPDGMWPTPKPAFAPLIPVLVYIGEAIAAYTTAEVVAGTAVVLTSAYIGTKAYNHYSSKNNYSVQDNTKVNADFNKSKVKKETKTEKDPTGSRVKLRKGVLAKIRDAQPKNDEGKMLDPNTGKPLDPEKTDVGHKKGHSWKARQEMHKEKKSSRKEVIETENDASLYHLEDRSENRSRKHEEKTKKN</sequence>
<feature type="domain" description="Toxin YqcG C-terminal" evidence="3">
    <location>
        <begin position="984"/>
        <end position="1052"/>
    </location>
</feature>
<protein>
    <submittedName>
        <fullName evidence="5">RHS repeat-associated core domain-containing protein</fullName>
    </submittedName>
</protein>
<comment type="caution">
    <text evidence="5">The sequence shown here is derived from an EMBL/GenBank/DDBJ whole genome shotgun (WGS) entry which is preliminary data.</text>
</comment>
<dbReference type="Gene3D" id="2.180.10.10">
    <property type="entry name" value="RHS repeat-associated core"/>
    <property type="match status" value="1"/>
</dbReference>
<feature type="compositionally biased region" description="Basic and acidic residues" evidence="1">
    <location>
        <begin position="1039"/>
        <end position="1058"/>
    </location>
</feature>
<gene>
    <name evidence="5" type="ORF">EZ449_15405</name>
</gene>
<keyword evidence="2" id="KW-0732">Signal</keyword>
<evidence type="ECO:0000256" key="1">
    <source>
        <dbReference type="SAM" id="MobiDB-lite"/>
    </source>
</evidence>
<dbReference type="AlphaFoldDB" id="A0A4R0NVZ4"/>
<evidence type="ECO:0000313" key="5">
    <source>
        <dbReference type="EMBL" id="TCD05850.1"/>
    </source>
</evidence>
<organism evidence="5 6">
    <name type="scientific">Pedobacter frigidisoli</name>
    <dbReference type="NCBI Taxonomy" id="2530455"/>
    <lineage>
        <taxon>Bacteria</taxon>
        <taxon>Pseudomonadati</taxon>
        <taxon>Bacteroidota</taxon>
        <taxon>Sphingobacteriia</taxon>
        <taxon>Sphingobacteriales</taxon>
        <taxon>Sphingobacteriaceae</taxon>
        <taxon>Pedobacter</taxon>
    </lineage>
</organism>